<keyword evidence="8 12" id="KW-0862">Zinc</keyword>
<accession>A0ABY6BAS2</accession>
<dbReference type="Gene3D" id="3.40.140.10">
    <property type="entry name" value="Cytidine Deaminase, domain 2"/>
    <property type="match status" value="1"/>
</dbReference>
<keyword evidence="6 12" id="KW-0686">Riboflavin biosynthesis</keyword>
<comment type="cofactor">
    <cofactor evidence="12">
        <name>Zn(2+)</name>
        <dbReference type="ChEBI" id="CHEBI:29105"/>
    </cofactor>
    <text evidence="12">Binds 1 zinc ion.</text>
</comment>
<evidence type="ECO:0000256" key="2">
    <source>
        <dbReference type="ARBA" id="ARBA00004882"/>
    </source>
</evidence>
<dbReference type="InterPro" id="IPR004794">
    <property type="entry name" value="Eubact_RibD"/>
</dbReference>
<dbReference type="PANTHER" id="PTHR38011">
    <property type="entry name" value="DIHYDROFOLATE REDUCTASE FAMILY PROTEIN (AFU_ORTHOLOGUE AFUA_8G06820)"/>
    <property type="match status" value="1"/>
</dbReference>
<name>A0ABY6BAS2_9BURK</name>
<dbReference type="PIRSF" id="PIRSF006769">
    <property type="entry name" value="RibD"/>
    <property type="match status" value="1"/>
</dbReference>
<evidence type="ECO:0000313" key="14">
    <source>
        <dbReference type="EMBL" id="UXH80302.1"/>
    </source>
</evidence>
<protein>
    <recommendedName>
        <fullName evidence="12">Riboflavin biosynthesis protein RibD</fullName>
    </recommendedName>
    <domain>
        <recommendedName>
            <fullName evidence="12">Diaminohydroxyphosphoribosylaminopyrimidine deaminase</fullName>
            <shortName evidence="12">DRAP deaminase</shortName>
            <ecNumber evidence="12">3.5.4.26</ecNumber>
        </recommendedName>
        <alternativeName>
            <fullName evidence="12">Riboflavin-specific deaminase</fullName>
        </alternativeName>
    </domain>
    <domain>
        <recommendedName>
            <fullName evidence="12">5-amino-6-(5-phosphoribosylamino)uracil reductase</fullName>
            <ecNumber evidence="12">1.1.1.193</ecNumber>
        </recommendedName>
        <alternativeName>
            <fullName evidence="12">HTP reductase</fullName>
        </alternativeName>
    </domain>
</protein>
<comment type="pathway">
    <text evidence="2 12">Cofactor biosynthesis; riboflavin biosynthesis; 5-amino-6-(D-ribitylamino)uracil from GTP: step 2/4.</text>
</comment>
<dbReference type="NCBIfam" id="TIGR00227">
    <property type="entry name" value="ribD_Cterm"/>
    <property type="match status" value="1"/>
</dbReference>
<dbReference type="InterPro" id="IPR016192">
    <property type="entry name" value="APOBEC/CMP_deaminase_Zn-bd"/>
</dbReference>
<dbReference type="InterPro" id="IPR002125">
    <property type="entry name" value="CMP_dCMP_dom"/>
</dbReference>
<dbReference type="Proteomes" id="UP001064933">
    <property type="component" value="Chromosome"/>
</dbReference>
<dbReference type="Gene3D" id="3.40.430.10">
    <property type="entry name" value="Dihydrofolate Reductase, subunit A"/>
    <property type="match status" value="1"/>
</dbReference>
<evidence type="ECO:0000256" key="9">
    <source>
        <dbReference type="ARBA" id="ARBA00022857"/>
    </source>
</evidence>
<dbReference type="GO" id="GO:0008703">
    <property type="term" value="F:5-amino-6-(5-phosphoribosylamino)uracil reductase activity"/>
    <property type="evidence" value="ECO:0007669"/>
    <property type="project" value="UniProtKB-EC"/>
</dbReference>
<dbReference type="InterPro" id="IPR050765">
    <property type="entry name" value="Riboflavin_Biosynth_HTPR"/>
</dbReference>
<evidence type="ECO:0000256" key="11">
    <source>
        <dbReference type="ARBA" id="ARBA00023268"/>
    </source>
</evidence>
<dbReference type="InterPro" id="IPR016193">
    <property type="entry name" value="Cytidine_deaminase-like"/>
</dbReference>
<evidence type="ECO:0000256" key="5">
    <source>
        <dbReference type="ARBA" id="ARBA00007417"/>
    </source>
</evidence>
<comment type="similarity">
    <text evidence="4 12">In the N-terminal section; belongs to the cytidine and deoxycytidylate deaminase family.</text>
</comment>
<evidence type="ECO:0000313" key="15">
    <source>
        <dbReference type="Proteomes" id="UP001064933"/>
    </source>
</evidence>
<evidence type="ECO:0000259" key="13">
    <source>
        <dbReference type="PROSITE" id="PS51747"/>
    </source>
</evidence>
<comment type="catalytic activity">
    <reaction evidence="12">
        <text>5-amino-6-(5-phospho-D-ribitylamino)uracil + NADP(+) = 5-amino-6-(5-phospho-D-ribosylamino)uracil + NADPH + H(+)</text>
        <dbReference type="Rhea" id="RHEA:17845"/>
        <dbReference type="ChEBI" id="CHEBI:15378"/>
        <dbReference type="ChEBI" id="CHEBI:57783"/>
        <dbReference type="ChEBI" id="CHEBI:58349"/>
        <dbReference type="ChEBI" id="CHEBI:58421"/>
        <dbReference type="ChEBI" id="CHEBI:58453"/>
        <dbReference type="EC" id="1.1.1.193"/>
    </reaction>
</comment>
<dbReference type="EMBL" id="CP104562">
    <property type="protein sequence ID" value="UXH80302.1"/>
    <property type="molecule type" value="Genomic_DNA"/>
</dbReference>
<evidence type="ECO:0000256" key="1">
    <source>
        <dbReference type="ARBA" id="ARBA00002151"/>
    </source>
</evidence>
<dbReference type="PROSITE" id="PS00903">
    <property type="entry name" value="CYT_DCMP_DEAMINASES_1"/>
    <property type="match status" value="1"/>
</dbReference>
<keyword evidence="10 12" id="KW-0560">Oxidoreductase</keyword>
<dbReference type="RefSeq" id="WP_261760120.1">
    <property type="nucleotide sequence ID" value="NZ_CP104562.2"/>
</dbReference>
<sequence length="388" mass="40867">MHASPPFTSLPRPDDEPWLQQALALAEQAIGLTDPNPRVGCVIVSTDGRLLGQGHTQAAGQAHAEVMALRDAQEQGADVRGATAYVTLEPCAHHGRTPPCCDALIAAGIARVVSALGDPNPLVAGQGLARLHAAGVRAELLPVAHPLAVAASELNLGFLSRMQRGRPFVRMKVAASLDGRTALANGVSKWITGPAARRDGHAWRRRAGAVLTGIGTAREDDPRMDVREVQTARQPQRVLIDSRLELSPQARLLQPPGQLLIYHALPDPGPRGAILAAHGAELVATPGADDKPGKVDLAVAIRDLGQRGINELHIEAGYKLNGSLLRAGLVDELLLYVAPLLMGDGRGMVDLGALTALEAAPRFTLLDSTVLEGDLRLRLRPAGSSPPL</sequence>
<dbReference type="GO" id="GO:0008835">
    <property type="term" value="F:diaminohydroxyphosphoribosylaminopyrimidine deaminase activity"/>
    <property type="evidence" value="ECO:0007669"/>
    <property type="project" value="UniProtKB-EC"/>
</dbReference>
<evidence type="ECO:0000256" key="8">
    <source>
        <dbReference type="ARBA" id="ARBA00022833"/>
    </source>
</evidence>
<evidence type="ECO:0000256" key="6">
    <source>
        <dbReference type="ARBA" id="ARBA00022619"/>
    </source>
</evidence>
<evidence type="ECO:0000256" key="10">
    <source>
        <dbReference type="ARBA" id="ARBA00023002"/>
    </source>
</evidence>
<comment type="catalytic activity">
    <reaction evidence="12">
        <text>2,5-diamino-6-hydroxy-4-(5-phosphoribosylamino)-pyrimidine + H2O + H(+) = 5-amino-6-(5-phospho-D-ribosylamino)uracil + NH4(+)</text>
        <dbReference type="Rhea" id="RHEA:21868"/>
        <dbReference type="ChEBI" id="CHEBI:15377"/>
        <dbReference type="ChEBI" id="CHEBI:15378"/>
        <dbReference type="ChEBI" id="CHEBI:28938"/>
        <dbReference type="ChEBI" id="CHEBI:58453"/>
        <dbReference type="ChEBI" id="CHEBI:58614"/>
        <dbReference type="EC" id="3.5.4.26"/>
    </reaction>
</comment>
<feature type="domain" description="CMP/dCMP-type deaminase" evidence="13">
    <location>
        <begin position="13"/>
        <end position="139"/>
    </location>
</feature>
<keyword evidence="15" id="KW-1185">Reference proteome</keyword>
<organism evidence="14 15">
    <name type="scientific">Roseateles amylovorans</name>
    <dbReference type="NCBI Taxonomy" id="2978473"/>
    <lineage>
        <taxon>Bacteria</taxon>
        <taxon>Pseudomonadati</taxon>
        <taxon>Pseudomonadota</taxon>
        <taxon>Betaproteobacteria</taxon>
        <taxon>Burkholderiales</taxon>
        <taxon>Sphaerotilaceae</taxon>
        <taxon>Roseateles</taxon>
    </lineage>
</organism>
<proteinExistence type="inferred from homology"/>
<keyword evidence="7 12" id="KW-0479">Metal-binding</keyword>
<keyword evidence="12 14" id="KW-0378">Hydrolase</keyword>
<evidence type="ECO:0000256" key="3">
    <source>
        <dbReference type="ARBA" id="ARBA00004910"/>
    </source>
</evidence>
<dbReference type="PROSITE" id="PS51747">
    <property type="entry name" value="CYT_DCMP_DEAMINASES_2"/>
    <property type="match status" value="1"/>
</dbReference>
<keyword evidence="9 12" id="KW-0521">NADP</keyword>
<dbReference type="InterPro" id="IPR011549">
    <property type="entry name" value="RibD_C"/>
</dbReference>
<dbReference type="EC" id="3.5.4.26" evidence="12"/>
<gene>
    <name evidence="14" type="primary">ribD</name>
    <name evidence="14" type="ORF">N4261_10680</name>
</gene>
<dbReference type="CDD" id="cd01284">
    <property type="entry name" value="Riboflavin_deaminase-reductase"/>
    <property type="match status" value="1"/>
</dbReference>
<dbReference type="EC" id="1.1.1.193" evidence="12"/>
<comment type="function">
    <text evidence="1 12">Converts 2,5-diamino-6-(ribosylamino)-4(3h)-pyrimidinone 5'-phosphate into 5-amino-6-(ribosylamino)-2,4(1h,3h)-pyrimidinedione 5'-phosphate.</text>
</comment>
<dbReference type="SUPFAM" id="SSF53597">
    <property type="entry name" value="Dihydrofolate reductase-like"/>
    <property type="match status" value="1"/>
</dbReference>
<dbReference type="InterPro" id="IPR024072">
    <property type="entry name" value="DHFR-like_dom_sf"/>
</dbReference>
<comment type="similarity">
    <text evidence="5 12">In the C-terminal section; belongs to the HTP reductase family.</text>
</comment>
<reference evidence="14" key="1">
    <citation type="submission" date="2022-10" db="EMBL/GenBank/DDBJ databases">
        <title>Characterization and whole genome sequencing of a new Roseateles species, isolated from fresh water.</title>
        <authorList>
            <person name="Guliayeva D.Y."/>
            <person name="Akhremchuk A.E."/>
            <person name="Sikolenko M.A."/>
            <person name="Valentovich L.N."/>
            <person name="Sidarenka A.V."/>
        </authorList>
    </citation>
    <scope>NUCLEOTIDE SEQUENCE</scope>
    <source>
        <strain evidence="14">BIM B-1768</strain>
    </source>
</reference>
<evidence type="ECO:0000256" key="7">
    <source>
        <dbReference type="ARBA" id="ARBA00022723"/>
    </source>
</evidence>
<dbReference type="NCBIfam" id="TIGR00326">
    <property type="entry name" value="eubact_ribD"/>
    <property type="match status" value="1"/>
</dbReference>
<dbReference type="PANTHER" id="PTHR38011:SF7">
    <property type="entry name" value="2,5-DIAMINO-6-RIBOSYLAMINO-4(3H)-PYRIMIDINONE 5'-PHOSPHATE REDUCTASE"/>
    <property type="match status" value="1"/>
</dbReference>
<comment type="pathway">
    <text evidence="3 12">Cofactor biosynthesis; riboflavin biosynthesis; 5-amino-6-(D-ribitylamino)uracil from GTP: step 3/4.</text>
</comment>
<dbReference type="SUPFAM" id="SSF53927">
    <property type="entry name" value="Cytidine deaminase-like"/>
    <property type="match status" value="1"/>
</dbReference>
<evidence type="ECO:0000256" key="12">
    <source>
        <dbReference type="PIRNR" id="PIRNR006769"/>
    </source>
</evidence>
<dbReference type="InterPro" id="IPR002734">
    <property type="entry name" value="RibDG_C"/>
</dbReference>
<dbReference type="Pfam" id="PF01872">
    <property type="entry name" value="RibD_C"/>
    <property type="match status" value="1"/>
</dbReference>
<evidence type="ECO:0000256" key="4">
    <source>
        <dbReference type="ARBA" id="ARBA00005259"/>
    </source>
</evidence>
<dbReference type="Pfam" id="PF00383">
    <property type="entry name" value="dCMP_cyt_deam_1"/>
    <property type="match status" value="1"/>
</dbReference>
<keyword evidence="11" id="KW-0511">Multifunctional enzyme</keyword>